<proteinExistence type="predicted"/>
<feature type="compositionally biased region" description="Polar residues" evidence="1">
    <location>
        <begin position="1"/>
        <end position="14"/>
    </location>
</feature>
<reference evidence="2" key="1">
    <citation type="submission" date="2018-02" db="EMBL/GenBank/DDBJ databases">
        <title>Rhizophora mucronata_Transcriptome.</title>
        <authorList>
            <person name="Meera S.P."/>
            <person name="Sreeshan A."/>
            <person name="Augustine A."/>
        </authorList>
    </citation>
    <scope>NUCLEOTIDE SEQUENCE</scope>
    <source>
        <tissue evidence="2">Leaf</tissue>
    </source>
</reference>
<protein>
    <submittedName>
        <fullName evidence="2">Uncharacterized protein</fullName>
    </submittedName>
</protein>
<evidence type="ECO:0000313" key="2">
    <source>
        <dbReference type="EMBL" id="MBX50608.1"/>
    </source>
</evidence>
<feature type="region of interest" description="Disordered" evidence="1">
    <location>
        <begin position="1"/>
        <end position="39"/>
    </location>
</feature>
<evidence type="ECO:0000256" key="1">
    <source>
        <dbReference type="SAM" id="MobiDB-lite"/>
    </source>
</evidence>
<name>A0A2P2P779_RHIMU</name>
<organism evidence="2">
    <name type="scientific">Rhizophora mucronata</name>
    <name type="common">Asiatic mangrove</name>
    <dbReference type="NCBI Taxonomy" id="61149"/>
    <lineage>
        <taxon>Eukaryota</taxon>
        <taxon>Viridiplantae</taxon>
        <taxon>Streptophyta</taxon>
        <taxon>Embryophyta</taxon>
        <taxon>Tracheophyta</taxon>
        <taxon>Spermatophyta</taxon>
        <taxon>Magnoliopsida</taxon>
        <taxon>eudicotyledons</taxon>
        <taxon>Gunneridae</taxon>
        <taxon>Pentapetalae</taxon>
        <taxon>rosids</taxon>
        <taxon>fabids</taxon>
        <taxon>Malpighiales</taxon>
        <taxon>Rhizophoraceae</taxon>
        <taxon>Rhizophora</taxon>
    </lineage>
</organism>
<sequence length="39" mass="4468">MPESKNGNNISHHSLTLKERSKQKVNYYPLKKLSKPGKS</sequence>
<accession>A0A2P2P779</accession>
<dbReference type="AlphaFoldDB" id="A0A2P2P779"/>
<dbReference type="EMBL" id="GGEC01070124">
    <property type="protein sequence ID" value="MBX50608.1"/>
    <property type="molecule type" value="Transcribed_RNA"/>
</dbReference>